<dbReference type="Pfam" id="PF00265">
    <property type="entry name" value="TK"/>
    <property type="match status" value="1"/>
</dbReference>
<dbReference type="SUPFAM" id="SSF57716">
    <property type="entry name" value="Glucocorticoid receptor-like (DNA-binding domain)"/>
    <property type="match status" value="1"/>
</dbReference>
<evidence type="ECO:0000256" key="9">
    <source>
        <dbReference type="RuleBase" id="RU000544"/>
    </source>
</evidence>
<keyword evidence="5 8" id="KW-0547">Nucleotide-binding</keyword>
<gene>
    <name evidence="8" type="primary">tdk</name>
    <name evidence="11" type="ORF">G5B17_15700</name>
</gene>
<keyword evidence="8" id="KW-0963">Cytoplasm</keyword>
<keyword evidence="12" id="KW-1185">Reference proteome</keyword>
<protein>
    <recommendedName>
        <fullName evidence="2 8">Thymidine kinase</fullName>
        <ecNumber evidence="2 8">2.7.1.21</ecNumber>
    </recommendedName>
</protein>
<comment type="caution">
    <text evidence="11">The sequence shown here is derived from an EMBL/GenBank/DDBJ whole genome shotgun (WGS) entry which is preliminary data.</text>
</comment>
<evidence type="ECO:0000256" key="1">
    <source>
        <dbReference type="ARBA" id="ARBA00007587"/>
    </source>
</evidence>
<dbReference type="EMBL" id="JAAITS010000051">
    <property type="protein sequence ID" value="NSG86817.1"/>
    <property type="molecule type" value="Genomic_DNA"/>
</dbReference>
<organism evidence="11 12">
    <name type="scientific">Blautia faecis</name>
    <dbReference type="NCBI Taxonomy" id="871665"/>
    <lineage>
        <taxon>Bacteria</taxon>
        <taxon>Bacillati</taxon>
        <taxon>Bacillota</taxon>
        <taxon>Clostridia</taxon>
        <taxon>Lachnospirales</taxon>
        <taxon>Lachnospiraceae</taxon>
        <taxon>Blautia</taxon>
    </lineage>
</organism>
<proteinExistence type="inferred from homology"/>
<evidence type="ECO:0000256" key="5">
    <source>
        <dbReference type="ARBA" id="ARBA00022741"/>
    </source>
</evidence>
<evidence type="ECO:0000313" key="11">
    <source>
        <dbReference type="EMBL" id="NSG86817.1"/>
    </source>
</evidence>
<feature type="binding site" evidence="8">
    <location>
        <position position="187"/>
    </location>
    <ligand>
        <name>Zn(2+)</name>
        <dbReference type="ChEBI" id="CHEBI:29105"/>
    </ligand>
</feature>
<keyword evidence="6 8" id="KW-0418">Kinase</keyword>
<comment type="caution">
    <text evidence="8">Lacks conserved residue(s) required for the propagation of feature annotation.</text>
</comment>
<dbReference type="InterPro" id="IPR020633">
    <property type="entry name" value="Thymidine_kinase_CS"/>
</dbReference>
<name>A0ABX2HBI4_9FIRM</name>
<feature type="binding site" evidence="8">
    <location>
        <position position="190"/>
    </location>
    <ligand>
        <name>Zn(2+)</name>
        <dbReference type="ChEBI" id="CHEBI:29105"/>
    </ligand>
</feature>
<accession>A0ABX2HBI4</accession>
<comment type="similarity">
    <text evidence="1 8 10">Belongs to the thymidine kinase family.</text>
</comment>
<evidence type="ECO:0000256" key="2">
    <source>
        <dbReference type="ARBA" id="ARBA00012118"/>
    </source>
</evidence>
<evidence type="ECO:0000256" key="3">
    <source>
        <dbReference type="ARBA" id="ARBA00022634"/>
    </source>
</evidence>
<keyword evidence="3 8" id="KW-0237">DNA synthesis</keyword>
<dbReference type="HAMAP" id="MF_00124">
    <property type="entry name" value="Thymidine_kinase"/>
    <property type="match status" value="1"/>
</dbReference>
<dbReference type="InterPro" id="IPR027417">
    <property type="entry name" value="P-loop_NTPase"/>
</dbReference>
<dbReference type="InterPro" id="IPR001267">
    <property type="entry name" value="Thymidine_kinase"/>
</dbReference>
<reference evidence="11 12" key="1">
    <citation type="journal article" date="2020" name="Cell Host Microbe">
        <title>Functional and Genomic Variation between Human-Derived Isolates of Lachnospiraceae Reveals Inter- and Intra-Species Diversity.</title>
        <authorList>
            <person name="Sorbara M.T."/>
            <person name="Littmann E.R."/>
            <person name="Fontana E."/>
            <person name="Moody T.U."/>
            <person name="Kohout C.E."/>
            <person name="Gjonbalaj M."/>
            <person name="Eaton V."/>
            <person name="Seok R."/>
            <person name="Leiner I.M."/>
            <person name="Pamer E.G."/>
        </authorList>
    </citation>
    <scope>NUCLEOTIDE SEQUENCE [LARGE SCALE GENOMIC DNA]</scope>
    <source>
        <strain evidence="11 12">MSK.17.74</strain>
    </source>
</reference>
<dbReference type="Gene3D" id="3.40.50.300">
    <property type="entry name" value="P-loop containing nucleotide triphosphate hydrolases"/>
    <property type="match status" value="1"/>
</dbReference>
<sequence length="218" mass="25215">MAKLYFRYGAMGSSKSANILMVRYNYEERGQYAVLLKPRTDSRDGERKIQSRMGLSASAEYVDEFLKEISTIWKKENTEYRYQGKKVDAVLVDEAQFLSEAEIDTLSDLVDFYNIPVICYGLRTDFRNRLFPGSRRLMEIADVIEEVPTVCWCGKRAQCNTRYANGEIVREGAQIMLGSNESYVALCRKHYKEGKLWKEAGAENETSTRRNCKIMEKE</sequence>
<dbReference type="SUPFAM" id="SSF52540">
    <property type="entry name" value="P-loop containing nucleoside triphosphate hydrolases"/>
    <property type="match status" value="1"/>
</dbReference>
<dbReference type="PANTHER" id="PTHR11441:SF0">
    <property type="entry name" value="THYMIDINE KINASE, CYTOSOLIC"/>
    <property type="match status" value="1"/>
</dbReference>
<keyword evidence="7 8" id="KW-0067">ATP-binding</keyword>
<feature type="binding site" evidence="8">
    <location>
        <position position="153"/>
    </location>
    <ligand>
        <name>Zn(2+)</name>
        <dbReference type="ChEBI" id="CHEBI:29105"/>
    </ligand>
</feature>
<dbReference type="EC" id="2.7.1.21" evidence="2 8"/>
<evidence type="ECO:0000256" key="8">
    <source>
        <dbReference type="HAMAP-Rule" id="MF_00124"/>
    </source>
</evidence>
<evidence type="ECO:0000256" key="10">
    <source>
        <dbReference type="RuleBase" id="RU004165"/>
    </source>
</evidence>
<evidence type="ECO:0000256" key="4">
    <source>
        <dbReference type="ARBA" id="ARBA00022679"/>
    </source>
</evidence>
<dbReference type="PIRSF" id="PIRSF035805">
    <property type="entry name" value="TK_cell"/>
    <property type="match status" value="1"/>
</dbReference>
<keyword evidence="8" id="KW-0862">Zinc</keyword>
<dbReference type="GO" id="GO:0004797">
    <property type="term" value="F:thymidine kinase activity"/>
    <property type="evidence" value="ECO:0007669"/>
    <property type="project" value="UniProtKB-EC"/>
</dbReference>
<dbReference type="NCBIfam" id="NF003300">
    <property type="entry name" value="PRK04296.1-5"/>
    <property type="match status" value="1"/>
</dbReference>
<dbReference type="PROSITE" id="PS00603">
    <property type="entry name" value="TK_CELLULAR_TYPE"/>
    <property type="match status" value="1"/>
</dbReference>
<keyword evidence="8" id="KW-0479">Metal-binding</keyword>
<comment type="subunit">
    <text evidence="8">Homotetramer.</text>
</comment>
<evidence type="ECO:0000256" key="6">
    <source>
        <dbReference type="ARBA" id="ARBA00022777"/>
    </source>
</evidence>
<feature type="binding site" evidence="8">
    <location>
        <begin position="93"/>
        <end position="96"/>
    </location>
    <ligand>
        <name>ATP</name>
        <dbReference type="ChEBI" id="CHEBI:30616"/>
    </ligand>
</feature>
<dbReference type="Proteomes" id="UP001644719">
    <property type="component" value="Unassembled WGS sequence"/>
</dbReference>
<feature type="active site" description="Proton acceptor" evidence="8">
    <location>
        <position position="94"/>
    </location>
</feature>
<feature type="binding site" evidence="8">
    <location>
        <position position="151"/>
    </location>
    <ligand>
        <name>Zn(2+)</name>
        <dbReference type="ChEBI" id="CHEBI:29105"/>
    </ligand>
</feature>
<dbReference type="Gene3D" id="3.30.60.20">
    <property type="match status" value="1"/>
</dbReference>
<comment type="subcellular location">
    <subcellularLocation>
        <location evidence="8">Cytoplasm</location>
    </subcellularLocation>
</comment>
<dbReference type="PANTHER" id="PTHR11441">
    <property type="entry name" value="THYMIDINE KINASE"/>
    <property type="match status" value="1"/>
</dbReference>
<dbReference type="RefSeq" id="WP_173718908.1">
    <property type="nucleotide sequence ID" value="NZ_JAAIPU010000023.1"/>
</dbReference>
<evidence type="ECO:0000256" key="7">
    <source>
        <dbReference type="ARBA" id="ARBA00022840"/>
    </source>
</evidence>
<keyword evidence="4 8" id="KW-0808">Transferase</keyword>
<comment type="catalytic activity">
    <reaction evidence="8 9">
        <text>thymidine + ATP = dTMP + ADP + H(+)</text>
        <dbReference type="Rhea" id="RHEA:19129"/>
        <dbReference type="ChEBI" id="CHEBI:15378"/>
        <dbReference type="ChEBI" id="CHEBI:17748"/>
        <dbReference type="ChEBI" id="CHEBI:30616"/>
        <dbReference type="ChEBI" id="CHEBI:63528"/>
        <dbReference type="ChEBI" id="CHEBI:456216"/>
        <dbReference type="EC" id="2.7.1.21"/>
    </reaction>
</comment>
<evidence type="ECO:0000313" key="12">
    <source>
        <dbReference type="Proteomes" id="UP001644719"/>
    </source>
</evidence>